<gene>
    <name evidence="2" type="ORF">S01H1_56034</name>
</gene>
<feature type="transmembrane region" description="Helical" evidence="1">
    <location>
        <begin position="12"/>
        <end position="32"/>
    </location>
</feature>
<feature type="transmembrane region" description="Helical" evidence="1">
    <location>
        <begin position="148"/>
        <end position="168"/>
    </location>
</feature>
<feature type="transmembrane region" description="Helical" evidence="1">
    <location>
        <begin position="44"/>
        <end position="60"/>
    </location>
</feature>
<proteinExistence type="predicted"/>
<keyword evidence="1" id="KW-0812">Transmembrane</keyword>
<protein>
    <recommendedName>
        <fullName evidence="3">Histidine kinase N-terminal 7TM region domain-containing protein</fullName>
    </recommendedName>
</protein>
<feature type="transmembrane region" description="Helical" evidence="1">
    <location>
        <begin position="180"/>
        <end position="201"/>
    </location>
</feature>
<keyword evidence="1" id="KW-0472">Membrane</keyword>
<accession>X0VSS9</accession>
<reference evidence="2" key="1">
    <citation type="journal article" date="2014" name="Front. Microbiol.">
        <title>High frequency of phylogenetically diverse reductive dehalogenase-homologous genes in deep subseafloor sedimentary metagenomes.</title>
        <authorList>
            <person name="Kawai M."/>
            <person name="Futagami T."/>
            <person name="Toyoda A."/>
            <person name="Takaki Y."/>
            <person name="Nishi S."/>
            <person name="Hori S."/>
            <person name="Arai W."/>
            <person name="Tsubouchi T."/>
            <person name="Morono Y."/>
            <person name="Uchiyama I."/>
            <person name="Ito T."/>
            <person name="Fujiyama A."/>
            <person name="Inagaki F."/>
            <person name="Takami H."/>
        </authorList>
    </citation>
    <scope>NUCLEOTIDE SEQUENCE</scope>
    <source>
        <strain evidence="2">Expedition CK06-06</strain>
    </source>
</reference>
<dbReference type="AlphaFoldDB" id="X0VSS9"/>
<organism evidence="2">
    <name type="scientific">marine sediment metagenome</name>
    <dbReference type="NCBI Taxonomy" id="412755"/>
    <lineage>
        <taxon>unclassified sequences</taxon>
        <taxon>metagenomes</taxon>
        <taxon>ecological metagenomes</taxon>
    </lineage>
</organism>
<evidence type="ECO:0008006" key="3">
    <source>
        <dbReference type="Google" id="ProtNLM"/>
    </source>
</evidence>
<name>X0VSS9_9ZZZZ</name>
<evidence type="ECO:0000313" key="2">
    <source>
        <dbReference type="EMBL" id="GAG15493.1"/>
    </source>
</evidence>
<evidence type="ECO:0000256" key="1">
    <source>
        <dbReference type="SAM" id="Phobius"/>
    </source>
</evidence>
<feature type="transmembrane region" description="Helical" evidence="1">
    <location>
        <begin position="66"/>
        <end position="88"/>
    </location>
</feature>
<feature type="non-terminal residue" evidence="2">
    <location>
        <position position="257"/>
    </location>
</feature>
<comment type="caution">
    <text evidence="2">The sequence shown here is derived from an EMBL/GenBank/DDBJ whole genome shotgun (WGS) entry which is preliminary data.</text>
</comment>
<feature type="transmembrane region" description="Helical" evidence="1">
    <location>
        <begin position="213"/>
        <end position="231"/>
    </location>
</feature>
<sequence length="257" mass="29780">LEQVRPEINLTAYWVITAILIGPMSIALFTLFPDGHFVPSRTRWLVPVSLLVIPSTYYFGNTFQISLQNILVWIGTFLFILILGAALYAQIYRYRHVSTSLERQQTKWVVYGIALWLLLMLLSSIPYYYLLSFPPGSPSPWWVPFTSWVWFLSLTILPISLTIAVMRYRLYDIDILINRGLVYGTLTVVLAVVYFGSIVILQSLFRTLTGQQTPIVIVISTLTIAALFQPLRHRSQELVDRRFYRRKYNTEKTLEAF</sequence>
<dbReference type="EMBL" id="BARS01036456">
    <property type="protein sequence ID" value="GAG15493.1"/>
    <property type="molecule type" value="Genomic_DNA"/>
</dbReference>
<keyword evidence="1" id="KW-1133">Transmembrane helix</keyword>
<feature type="transmembrane region" description="Helical" evidence="1">
    <location>
        <begin position="108"/>
        <end position="128"/>
    </location>
</feature>
<feature type="non-terminal residue" evidence="2">
    <location>
        <position position="1"/>
    </location>
</feature>